<dbReference type="InterPro" id="IPR058584">
    <property type="entry name" value="IMB1_TNPO1-like_TPR"/>
</dbReference>
<feature type="domain" description="Importin N-terminal" evidence="9">
    <location>
        <begin position="30"/>
        <end position="96"/>
    </location>
</feature>
<dbReference type="PROSITE" id="PS50166">
    <property type="entry name" value="IMPORTIN_B_NT"/>
    <property type="match status" value="1"/>
</dbReference>
<reference evidence="10" key="2">
    <citation type="submission" date="2011-02" db="EMBL/GenBank/DDBJ databases">
        <authorList>
            <person name="MacLean D."/>
        </authorList>
    </citation>
    <scope>NUCLEOTIDE SEQUENCE</scope>
</reference>
<keyword evidence="6" id="KW-0653">Protein transport</keyword>
<evidence type="ECO:0000256" key="6">
    <source>
        <dbReference type="ARBA" id="ARBA00022927"/>
    </source>
</evidence>
<feature type="repeat" description="HEAT" evidence="8">
    <location>
        <begin position="406"/>
        <end position="444"/>
    </location>
</feature>
<protein>
    <submittedName>
        <fullName evidence="10">Importinlike protein putative</fullName>
    </submittedName>
</protein>
<evidence type="ECO:0000256" key="1">
    <source>
        <dbReference type="ARBA" id="ARBA00004123"/>
    </source>
</evidence>
<dbReference type="Pfam" id="PF03810">
    <property type="entry name" value="IBN_N"/>
    <property type="match status" value="1"/>
</dbReference>
<dbReference type="Gene3D" id="1.25.10.10">
    <property type="entry name" value="Leucine-rich Repeat Variant"/>
    <property type="match status" value="1"/>
</dbReference>
<dbReference type="SUPFAM" id="SSF48371">
    <property type="entry name" value="ARM repeat"/>
    <property type="match status" value="2"/>
</dbReference>
<gene>
    <name evidence="10" type="primary">AlNc14C89G5620</name>
    <name evidence="10" type="ORF">ALNC14_063680</name>
</gene>
<evidence type="ECO:0000256" key="2">
    <source>
        <dbReference type="ARBA" id="ARBA00004496"/>
    </source>
</evidence>
<dbReference type="InterPro" id="IPR001494">
    <property type="entry name" value="Importin-beta_N"/>
</dbReference>
<dbReference type="GO" id="GO:0006606">
    <property type="term" value="P:protein import into nucleus"/>
    <property type="evidence" value="ECO:0007669"/>
    <property type="project" value="InterPro"/>
</dbReference>
<dbReference type="PROSITE" id="PS50077">
    <property type="entry name" value="HEAT_REPEAT"/>
    <property type="match status" value="1"/>
</dbReference>
<dbReference type="GO" id="GO:0005737">
    <property type="term" value="C:cytoplasm"/>
    <property type="evidence" value="ECO:0007669"/>
    <property type="project" value="UniProtKB-SubCell"/>
</dbReference>
<dbReference type="SMART" id="SM01349">
    <property type="entry name" value="TOG"/>
    <property type="match status" value="1"/>
</dbReference>
<dbReference type="InterPro" id="IPR021133">
    <property type="entry name" value="HEAT_type_2"/>
</dbReference>
<evidence type="ECO:0000256" key="8">
    <source>
        <dbReference type="PROSITE-ProRule" id="PRU00103"/>
    </source>
</evidence>
<accession>F0WG90</accession>
<dbReference type="InterPro" id="IPR040122">
    <property type="entry name" value="Importin_beta"/>
</dbReference>
<dbReference type="GO" id="GO:0031267">
    <property type="term" value="F:small GTPase binding"/>
    <property type="evidence" value="ECO:0007669"/>
    <property type="project" value="InterPro"/>
</dbReference>
<keyword evidence="4" id="KW-0963">Cytoplasm</keyword>
<evidence type="ECO:0000259" key="9">
    <source>
        <dbReference type="PROSITE" id="PS50166"/>
    </source>
</evidence>
<dbReference type="InterPro" id="IPR034085">
    <property type="entry name" value="TOG"/>
</dbReference>
<dbReference type="Pfam" id="PF25780">
    <property type="entry name" value="TPR_IPO5"/>
    <property type="match status" value="1"/>
</dbReference>
<keyword evidence="3" id="KW-0813">Transport</keyword>
<dbReference type="InterPro" id="IPR016024">
    <property type="entry name" value="ARM-type_fold"/>
</dbReference>
<evidence type="ECO:0000256" key="3">
    <source>
        <dbReference type="ARBA" id="ARBA00022448"/>
    </source>
</evidence>
<dbReference type="InterPro" id="IPR057672">
    <property type="entry name" value="TPR_IPO4/5"/>
</dbReference>
<evidence type="ECO:0000256" key="4">
    <source>
        <dbReference type="ARBA" id="ARBA00022490"/>
    </source>
</evidence>
<dbReference type="HOGENOM" id="CLU_003794_1_0_1"/>
<organism evidence="10">
    <name type="scientific">Albugo laibachii Nc14</name>
    <dbReference type="NCBI Taxonomy" id="890382"/>
    <lineage>
        <taxon>Eukaryota</taxon>
        <taxon>Sar</taxon>
        <taxon>Stramenopiles</taxon>
        <taxon>Oomycota</taxon>
        <taxon>Peronosporomycetes</taxon>
        <taxon>Albuginales</taxon>
        <taxon>Albuginaceae</taxon>
        <taxon>Albugo</taxon>
    </lineage>
</organism>
<comment type="subcellular location">
    <subcellularLocation>
        <location evidence="2">Cytoplasm</location>
    </subcellularLocation>
    <subcellularLocation>
        <location evidence="1">Nucleus</location>
    </subcellularLocation>
</comment>
<dbReference type="EMBL" id="FR824134">
    <property type="protein sequence ID" value="CCA20225.1"/>
    <property type="molecule type" value="Genomic_DNA"/>
</dbReference>
<keyword evidence="7" id="KW-0539">Nucleus</keyword>
<evidence type="ECO:0000256" key="7">
    <source>
        <dbReference type="ARBA" id="ARBA00023242"/>
    </source>
</evidence>
<keyword evidence="5" id="KW-0677">Repeat</keyword>
<dbReference type="SMART" id="SM00913">
    <property type="entry name" value="IBN_N"/>
    <property type="match status" value="1"/>
</dbReference>
<dbReference type="InterPro" id="IPR011989">
    <property type="entry name" value="ARM-like"/>
</dbReference>
<evidence type="ECO:0000256" key="5">
    <source>
        <dbReference type="ARBA" id="ARBA00022737"/>
    </source>
</evidence>
<reference evidence="10" key="1">
    <citation type="journal article" date="2011" name="PLoS Biol.">
        <title>Gene gain and loss during evolution of obligate parasitism in the white rust pathogen of Arabidopsis thaliana.</title>
        <authorList>
            <person name="Kemen E."/>
            <person name="Gardiner A."/>
            <person name="Schultz-Larsen T."/>
            <person name="Kemen A.C."/>
            <person name="Balmuth A.L."/>
            <person name="Robert-Seilaniantz A."/>
            <person name="Bailey K."/>
            <person name="Holub E."/>
            <person name="Studholme D.J."/>
            <person name="Maclean D."/>
            <person name="Jones J.D."/>
        </authorList>
    </citation>
    <scope>NUCLEOTIDE SEQUENCE</scope>
</reference>
<evidence type="ECO:0000313" key="10">
    <source>
        <dbReference type="EMBL" id="CCA20225.1"/>
    </source>
</evidence>
<proteinExistence type="predicted"/>
<dbReference type="PANTHER" id="PTHR10527">
    <property type="entry name" value="IMPORTIN BETA"/>
    <property type="match status" value="1"/>
</dbReference>
<dbReference type="AlphaFoldDB" id="F0WG90"/>
<name>F0WG90_9STRA</name>
<dbReference type="Pfam" id="PF25574">
    <property type="entry name" value="TPR_IMB1"/>
    <property type="match status" value="1"/>
</dbReference>
<sequence length="1080" mass="119465">MQAAAGFTPQQLENCILQLTQADTNQIKQAEDVLKAYMKNSECIHGLMTQLEHSSHAQVRQYAAILLRKRIFKHWSALDASMQSNLKQALLQRAVQENTRIVRFNIIDLVAAIASRELPMQKWPELFSFVTNCTQSTLAEHRVIGMYLLRLLAEQAGTFLQTIFADLKLLYTNALQDQESILVRTAAMRAACSIIEYLQDTDLREFQSLVPLMISVFQQCLMNGAEQEAAEFLDVFSEVASNPYPILDQSFPTFIEILLQILAHDKFDGTIHSSASFVMSEFISRKPKTIGKMNLVPKILTTILDIIANDDEVSCGRIPELLQLDAGSKVDNQADEDQESLGYLAQQMLDTLALNVPAKYLNPVIFGLYQEYITSPDARKRKAATLALAILSEGCSEIMCKNLDNLINSVYQMAQDNDLHVREAACFALGQFAEFLQPEISKYYDRIVPICIALLDDSTKTICALALYVLDEITQIMESEQMAPYLDSLMTKLVNVSRSSSPGIQKMALDAIGSVALGAKENFLVYFPAIMDLMQPFWHISDSRFYFLRGVAVECVGYLATALGKDNFRPYLEPLMPHVLATVQIDDSELKEQAFVYLINVAGIFKEEFGPYLEVAVTHVLAALQSPDGIRLLEDEEKNWGASDDEDDEDKAHHISIRTDALNSKVRALNAVEAFAANCMGAFEQYIPQFMHAVAELVDYLQEDVRAAAAEALTALVLCSFNAAHPAPVDEQVWVCGEVNPNLLTSNNKIVLDAVLKALVEDALEDPEELVVCKAFDSLKAILERVGPTAVVNHIDTIMTQVKQVILHQHDCQAVHEEDDGDDMDDEGSSVVTSATELVCQLAQCYGEHFLSSFHAIFPDLLSYATGLRPTTDRASVIGCFAEVLPALGPTSINFVESLFPVLIQGLASDQADLKGNCAFCLGALAEISGEKLTSAYQQMLQALHPLFIAEQNDERVVDNAAAAVARMITTSPTSVPLAPVLPVFLGALPLKSDFEENEAVYKCLNGLVRSKHNDVLQHLGSIMEIYAKSLSSESSVDEDIQRDIKLCIKELLAAFEPQVKDVVSRMTTDHQNVLTAALQ</sequence>